<dbReference type="EMBL" id="MDYQ01000005">
    <property type="protein sequence ID" value="PRP89079.1"/>
    <property type="molecule type" value="Genomic_DNA"/>
</dbReference>
<feature type="compositionally biased region" description="Polar residues" evidence="9">
    <location>
        <begin position="1"/>
        <end position="11"/>
    </location>
</feature>
<evidence type="ECO:0000313" key="12">
    <source>
        <dbReference type="Proteomes" id="UP000241769"/>
    </source>
</evidence>
<name>A0A2P6NYR1_9EUKA</name>
<comment type="subunit">
    <text evidence="7">Interacts with RAB1A and RAB10; in a GTP-dependent manner.</text>
</comment>
<dbReference type="Pfam" id="PF00566">
    <property type="entry name" value="RabGAP-TBC"/>
    <property type="match status" value="1"/>
</dbReference>
<dbReference type="AlphaFoldDB" id="A0A2P6NYR1"/>
<evidence type="ECO:0000256" key="2">
    <source>
        <dbReference type="ARBA" id="ARBA00004496"/>
    </source>
</evidence>
<dbReference type="FunFam" id="1.10.472.80:FF:000009">
    <property type="entry name" value="TBC1 domain family member 13"/>
    <property type="match status" value="1"/>
</dbReference>
<comment type="subcellular location">
    <subcellularLocation>
        <location evidence="2">Cytoplasm</location>
    </subcellularLocation>
    <subcellularLocation>
        <location evidence="1">Membrane</location>
    </subcellularLocation>
</comment>
<dbReference type="PANTHER" id="PTHR22957:SF27">
    <property type="entry name" value="TBC1 DOMAIN FAMILY MEMBER 13"/>
    <property type="match status" value="1"/>
</dbReference>
<dbReference type="GO" id="GO:0005096">
    <property type="term" value="F:GTPase activator activity"/>
    <property type="evidence" value="ECO:0007669"/>
    <property type="project" value="UniProtKB-KW"/>
</dbReference>
<proteinExistence type="predicted"/>
<reference evidence="11 12" key="1">
    <citation type="journal article" date="2018" name="Genome Biol. Evol.">
        <title>Multiple Roots of Fruiting Body Formation in Amoebozoa.</title>
        <authorList>
            <person name="Hillmann F."/>
            <person name="Forbes G."/>
            <person name="Novohradska S."/>
            <person name="Ferling I."/>
            <person name="Riege K."/>
            <person name="Groth M."/>
            <person name="Westermann M."/>
            <person name="Marz M."/>
            <person name="Spaller T."/>
            <person name="Winckler T."/>
            <person name="Schaap P."/>
            <person name="Glockner G."/>
        </authorList>
    </citation>
    <scope>NUCLEOTIDE SEQUENCE [LARGE SCALE GENOMIC DNA]</scope>
    <source>
        <strain evidence="11 12">Jena</strain>
    </source>
</reference>
<evidence type="ECO:0000256" key="8">
    <source>
        <dbReference type="ARBA" id="ARBA00067477"/>
    </source>
</evidence>
<dbReference type="Proteomes" id="UP000241769">
    <property type="component" value="Unassembled WGS sequence"/>
</dbReference>
<dbReference type="GO" id="GO:0006886">
    <property type="term" value="P:intracellular protein transport"/>
    <property type="evidence" value="ECO:0007669"/>
    <property type="project" value="TreeGrafter"/>
</dbReference>
<dbReference type="InParanoid" id="A0A2P6NYR1"/>
<evidence type="ECO:0000256" key="1">
    <source>
        <dbReference type="ARBA" id="ARBA00004370"/>
    </source>
</evidence>
<dbReference type="SUPFAM" id="SSF47923">
    <property type="entry name" value="Ypt/Rab-GAP domain of gyp1p"/>
    <property type="match status" value="2"/>
</dbReference>
<accession>A0A2P6NYR1</accession>
<evidence type="ECO:0000313" key="11">
    <source>
        <dbReference type="EMBL" id="PRP89079.1"/>
    </source>
</evidence>
<dbReference type="InterPro" id="IPR035969">
    <property type="entry name" value="Rab-GAP_TBC_sf"/>
</dbReference>
<evidence type="ECO:0000256" key="4">
    <source>
        <dbReference type="ARBA" id="ARBA00022490"/>
    </source>
</evidence>
<evidence type="ECO:0000259" key="10">
    <source>
        <dbReference type="PROSITE" id="PS50086"/>
    </source>
</evidence>
<evidence type="ECO:0000256" key="5">
    <source>
        <dbReference type="ARBA" id="ARBA00023136"/>
    </source>
</evidence>
<gene>
    <name evidence="11" type="ORF">PROFUN_01799</name>
</gene>
<feature type="compositionally biased region" description="Polar residues" evidence="9">
    <location>
        <begin position="30"/>
        <end position="42"/>
    </location>
</feature>
<dbReference type="SMART" id="SM00164">
    <property type="entry name" value="TBC"/>
    <property type="match status" value="1"/>
</dbReference>
<dbReference type="InterPro" id="IPR000195">
    <property type="entry name" value="Rab-GAP-TBC_dom"/>
</dbReference>
<keyword evidence="3" id="KW-0343">GTPase activation</keyword>
<comment type="caution">
    <text evidence="11">The sequence shown here is derived from an EMBL/GenBank/DDBJ whole genome shotgun (WGS) entry which is preliminary data.</text>
</comment>
<dbReference type="OrthoDB" id="10263206at2759"/>
<evidence type="ECO:0000256" key="9">
    <source>
        <dbReference type="SAM" id="MobiDB-lite"/>
    </source>
</evidence>
<comment type="function">
    <text evidence="6">Acts as a GTPase-activating protein for RAB35. Together with RAB35 may be involved in regulation of insulin-induced glucose transporter SLC2A4/GLUT4 translocation to the plasma membrane in adipocytes.</text>
</comment>
<feature type="region of interest" description="Disordered" evidence="9">
    <location>
        <begin position="1"/>
        <end position="42"/>
    </location>
</feature>
<dbReference type="FunCoup" id="A0A2P6NYR1">
    <property type="interactions" value="87"/>
</dbReference>
<dbReference type="Gene3D" id="1.10.472.80">
    <property type="entry name" value="Ypt/Rab-GAP domain of gyp1p, domain 3"/>
    <property type="match status" value="1"/>
</dbReference>
<keyword evidence="12" id="KW-1185">Reference proteome</keyword>
<keyword evidence="4" id="KW-0963">Cytoplasm</keyword>
<sequence length="515" mass="59280">MFSRHSTTILHSHNRLRDSTEAHRMADTTDVPSNTSDPLSQGSKPLGEEFIEIDDKVLDSLNISPRLLEEKEKRQAIWFRERLGLFQSAIEERVDFKKVKQLAFDGIPDHPGLRSVYWKILLGYLPTDKSAWSSFLVRNRKLYDDWVVELVVDPHEKQKKDDHPLNTSSDSSWNAFFKDNELLDEVDKDVKRTLPHLHFFNHDKNAGSTEHYEALKRILFIYAKLNPGIRYVQGMNEILGPIYYVYAMDATPMFQGHAEADAFFSFTSLMGEIRDNFCKSLDKSETGIAGNIMRLNNLLKDIDHELWEDFEEKKLNPQFYSFRWLTLLLSQEFDLPDVLRLWDSLFSDPRRFDFLLDVCSAMIVQVREQLLSGTFADNLKLLQNYHVADDNAGMQGILQRAKEIRDGLYVAPLPRPKADLRRFIGSPALSRPAERLYNSPTPSPYKDLLPPMALIKTPNVTRSVESSPVVTPHKEEERVNTITGGFLKPPRPFDASSSDEDEEPHSTISHPLAFR</sequence>
<dbReference type="STRING" id="1890364.A0A2P6NYR1"/>
<evidence type="ECO:0000256" key="6">
    <source>
        <dbReference type="ARBA" id="ARBA00059763"/>
    </source>
</evidence>
<dbReference type="Gene3D" id="1.10.8.270">
    <property type="entry name" value="putative rabgap domain of human tbc1 domain family member 14 like domains"/>
    <property type="match status" value="1"/>
</dbReference>
<evidence type="ECO:0000256" key="7">
    <source>
        <dbReference type="ARBA" id="ARBA00064536"/>
    </source>
</evidence>
<dbReference type="PROSITE" id="PS50086">
    <property type="entry name" value="TBC_RABGAP"/>
    <property type="match status" value="1"/>
</dbReference>
<dbReference type="PANTHER" id="PTHR22957">
    <property type="entry name" value="TBC1 DOMAIN FAMILY MEMBER GTPASE-ACTIVATING PROTEIN"/>
    <property type="match status" value="1"/>
</dbReference>
<feature type="region of interest" description="Disordered" evidence="9">
    <location>
        <begin position="464"/>
        <end position="515"/>
    </location>
</feature>
<dbReference type="GO" id="GO:0005737">
    <property type="term" value="C:cytoplasm"/>
    <property type="evidence" value="ECO:0007669"/>
    <property type="project" value="UniProtKB-SubCell"/>
</dbReference>
<feature type="compositionally biased region" description="Basic and acidic residues" evidence="9">
    <location>
        <begin position="15"/>
        <end position="27"/>
    </location>
</feature>
<keyword evidence="5" id="KW-0472">Membrane</keyword>
<protein>
    <recommendedName>
        <fullName evidence="8">TBC1 domain family member 13</fullName>
    </recommendedName>
</protein>
<dbReference type="FunFam" id="1.10.8.270:FF:000019">
    <property type="entry name" value="TBC1 domain family member 13"/>
    <property type="match status" value="1"/>
</dbReference>
<evidence type="ECO:0000256" key="3">
    <source>
        <dbReference type="ARBA" id="ARBA00022468"/>
    </source>
</evidence>
<feature type="domain" description="Rab-GAP TBC" evidence="10">
    <location>
        <begin position="108"/>
        <end position="349"/>
    </location>
</feature>
<organism evidence="11 12">
    <name type="scientific">Planoprotostelium fungivorum</name>
    <dbReference type="NCBI Taxonomy" id="1890364"/>
    <lineage>
        <taxon>Eukaryota</taxon>
        <taxon>Amoebozoa</taxon>
        <taxon>Evosea</taxon>
        <taxon>Variosea</taxon>
        <taxon>Cavosteliida</taxon>
        <taxon>Cavosteliaceae</taxon>
        <taxon>Planoprotostelium</taxon>
    </lineage>
</organism>
<dbReference type="GO" id="GO:0016020">
    <property type="term" value="C:membrane"/>
    <property type="evidence" value="ECO:0007669"/>
    <property type="project" value="UniProtKB-SubCell"/>
</dbReference>